<dbReference type="Gene3D" id="3.30.110.70">
    <property type="entry name" value="Hypothetical protein apc22750. Chain B"/>
    <property type="match status" value="1"/>
</dbReference>
<sequence length="127" mass="13503">MINRPGISMKKILVCFVGLALTACSANSLNYGAEQVRVMTSEPGKECSYLGDITGSQGNFFTGGWTSNSNLETGARNDLKNKAYKMGGNTVVLLTQRAGQTGSSWHGSGSSKQTNVTLSGNVYRCPR</sequence>
<proteinExistence type="predicted"/>
<dbReference type="EMBL" id="CP001113">
    <property type="protein sequence ID" value="ACF62505.1"/>
    <property type="molecule type" value="Genomic_DNA"/>
</dbReference>
<dbReference type="Proteomes" id="UP000008824">
    <property type="component" value="Chromosome"/>
</dbReference>
<protein>
    <submittedName>
        <fullName evidence="3">Cytochrome c type biogenesis protein CycH</fullName>
    </submittedName>
</protein>
<feature type="region of interest" description="Disordered" evidence="1">
    <location>
        <begin position="100"/>
        <end position="120"/>
    </location>
</feature>
<dbReference type="PROSITE" id="PS51257">
    <property type="entry name" value="PROKAR_LIPOPROTEIN"/>
    <property type="match status" value="1"/>
</dbReference>
<gene>
    <name evidence="3" type="ordered locus">SNSL254_A0388</name>
</gene>
<dbReference type="KEGG" id="see:SNSL254_A0388"/>
<feature type="chain" id="PRO_5002605273" evidence="2">
    <location>
        <begin position="27"/>
        <end position="127"/>
    </location>
</feature>
<feature type="signal peptide" evidence="2">
    <location>
        <begin position="1"/>
        <end position="26"/>
    </location>
</feature>
<evidence type="ECO:0000313" key="3">
    <source>
        <dbReference type="EMBL" id="ACF62505.1"/>
    </source>
</evidence>
<organism evidence="3 4">
    <name type="scientific">Salmonella newport (strain SL254)</name>
    <dbReference type="NCBI Taxonomy" id="423368"/>
    <lineage>
        <taxon>Bacteria</taxon>
        <taxon>Pseudomonadati</taxon>
        <taxon>Pseudomonadota</taxon>
        <taxon>Gammaproteobacteria</taxon>
        <taxon>Enterobacterales</taxon>
        <taxon>Enterobacteriaceae</taxon>
        <taxon>Salmonella</taxon>
    </lineage>
</organism>
<reference evidence="3 4" key="1">
    <citation type="journal article" date="2011" name="J. Bacteriol.">
        <title>Comparative genomics of 28 Salmonella enterica isolates: evidence for CRISPR-mediated adaptive sublineage evolution.</title>
        <authorList>
            <person name="Fricke W.F."/>
            <person name="Mammel M.K."/>
            <person name="McDermott P.F."/>
            <person name="Tartera C."/>
            <person name="White D.G."/>
            <person name="Leclerc J.E."/>
            <person name="Ravel J."/>
            <person name="Cebula T.A."/>
        </authorList>
    </citation>
    <scope>NUCLEOTIDE SEQUENCE [LARGE SCALE GENOMIC DNA]</scope>
    <source>
        <strain evidence="3 4">SL254</strain>
    </source>
</reference>
<evidence type="ECO:0000313" key="4">
    <source>
        <dbReference type="Proteomes" id="UP000008824"/>
    </source>
</evidence>
<evidence type="ECO:0000256" key="1">
    <source>
        <dbReference type="SAM" id="MobiDB-lite"/>
    </source>
</evidence>
<keyword evidence="2" id="KW-0732">Signal</keyword>
<accession>A0A0H3BQJ4</accession>
<dbReference type="HOGENOM" id="CLU_128258_0_0_6"/>
<dbReference type="AlphaFoldDB" id="A0A0H3BQJ4"/>
<dbReference type="InterPro" id="IPR025294">
    <property type="entry name" value="DUF4156"/>
</dbReference>
<dbReference type="Pfam" id="PF13698">
    <property type="entry name" value="DUF4156"/>
    <property type="match status" value="1"/>
</dbReference>
<evidence type="ECO:0000256" key="2">
    <source>
        <dbReference type="SAM" id="SignalP"/>
    </source>
</evidence>
<name>A0A0H3BQJ4_SALNS</name>